<feature type="non-terminal residue" evidence="1">
    <location>
        <position position="1"/>
    </location>
</feature>
<sequence length="47" mass="5270">NRGGLNEVIHLAARHLVSGCNLVRAGKWRGGADENWEVYCEYPQTDN</sequence>
<protein>
    <submittedName>
        <fullName evidence="1">Uncharacterized protein</fullName>
    </submittedName>
</protein>
<dbReference type="AlphaFoldDB" id="X1D811"/>
<accession>X1D811</accession>
<proteinExistence type="predicted"/>
<gene>
    <name evidence="1" type="ORF">S01H4_39670</name>
</gene>
<name>X1D811_9ZZZZ</name>
<dbReference type="EMBL" id="BART01021517">
    <property type="protein sequence ID" value="GAH01224.1"/>
    <property type="molecule type" value="Genomic_DNA"/>
</dbReference>
<organism evidence="1">
    <name type="scientific">marine sediment metagenome</name>
    <dbReference type="NCBI Taxonomy" id="412755"/>
    <lineage>
        <taxon>unclassified sequences</taxon>
        <taxon>metagenomes</taxon>
        <taxon>ecological metagenomes</taxon>
    </lineage>
</organism>
<evidence type="ECO:0000313" key="1">
    <source>
        <dbReference type="EMBL" id="GAH01224.1"/>
    </source>
</evidence>
<reference evidence="1" key="1">
    <citation type="journal article" date="2014" name="Front. Microbiol.">
        <title>High frequency of phylogenetically diverse reductive dehalogenase-homologous genes in deep subseafloor sedimentary metagenomes.</title>
        <authorList>
            <person name="Kawai M."/>
            <person name="Futagami T."/>
            <person name="Toyoda A."/>
            <person name="Takaki Y."/>
            <person name="Nishi S."/>
            <person name="Hori S."/>
            <person name="Arai W."/>
            <person name="Tsubouchi T."/>
            <person name="Morono Y."/>
            <person name="Uchiyama I."/>
            <person name="Ito T."/>
            <person name="Fujiyama A."/>
            <person name="Inagaki F."/>
            <person name="Takami H."/>
        </authorList>
    </citation>
    <scope>NUCLEOTIDE SEQUENCE</scope>
    <source>
        <strain evidence="1">Expedition CK06-06</strain>
    </source>
</reference>
<comment type="caution">
    <text evidence="1">The sequence shown here is derived from an EMBL/GenBank/DDBJ whole genome shotgun (WGS) entry which is preliminary data.</text>
</comment>